<feature type="binding site" evidence="9">
    <location>
        <position position="189"/>
    </location>
    <ligand>
        <name>Fe cation</name>
        <dbReference type="ChEBI" id="CHEBI:24875"/>
        <label>1</label>
    </ligand>
</feature>
<organism evidence="10 11">
    <name type="scientific">Pigmentiphaga soli</name>
    <dbReference type="NCBI Taxonomy" id="1007095"/>
    <lineage>
        <taxon>Bacteria</taxon>
        <taxon>Pseudomonadati</taxon>
        <taxon>Pseudomonadota</taxon>
        <taxon>Betaproteobacteria</taxon>
        <taxon>Burkholderiales</taxon>
        <taxon>Alcaligenaceae</taxon>
        <taxon>Pigmentiphaga</taxon>
    </lineage>
</organism>
<evidence type="ECO:0000256" key="6">
    <source>
        <dbReference type="ARBA" id="ARBA00023004"/>
    </source>
</evidence>
<keyword evidence="3 9" id="KW-0831">Ubiquinone biosynthesis</keyword>
<keyword evidence="11" id="KW-1185">Reference proteome</keyword>
<dbReference type="EMBL" id="BAABFO010000006">
    <property type="protein sequence ID" value="GAA4329764.1"/>
    <property type="molecule type" value="Genomic_DNA"/>
</dbReference>
<comment type="caution">
    <text evidence="10">The sequence shown here is derived from an EMBL/GenBank/DDBJ whole genome shotgun (WGS) entry which is preliminary data.</text>
</comment>
<evidence type="ECO:0000256" key="5">
    <source>
        <dbReference type="ARBA" id="ARBA00023002"/>
    </source>
</evidence>
<dbReference type="Proteomes" id="UP001501671">
    <property type="component" value="Unassembled WGS sequence"/>
</dbReference>
<dbReference type="Pfam" id="PF03232">
    <property type="entry name" value="COQ7"/>
    <property type="match status" value="1"/>
</dbReference>
<proteinExistence type="inferred from homology"/>
<dbReference type="RefSeq" id="WP_345248278.1">
    <property type="nucleotide sequence ID" value="NZ_BAABFO010000006.1"/>
</dbReference>
<evidence type="ECO:0000313" key="11">
    <source>
        <dbReference type="Proteomes" id="UP001501671"/>
    </source>
</evidence>
<comment type="pathway">
    <text evidence="1 9">Cofactor biosynthesis; ubiquinone biosynthesis.</text>
</comment>
<keyword evidence="8 9" id="KW-0472">Membrane</keyword>
<evidence type="ECO:0000256" key="7">
    <source>
        <dbReference type="ARBA" id="ARBA00023033"/>
    </source>
</evidence>
<name>A0ABP8GTM2_9BURK</name>
<reference evidence="11" key="1">
    <citation type="journal article" date="2019" name="Int. J. Syst. Evol. Microbiol.">
        <title>The Global Catalogue of Microorganisms (GCM) 10K type strain sequencing project: providing services to taxonomists for standard genome sequencing and annotation.</title>
        <authorList>
            <consortium name="The Broad Institute Genomics Platform"/>
            <consortium name="The Broad Institute Genome Sequencing Center for Infectious Disease"/>
            <person name="Wu L."/>
            <person name="Ma J."/>
        </authorList>
    </citation>
    <scope>NUCLEOTIDE SEQUENCE [LARGE SCALE GENOMIC DNA]</scope>
    <source>
        <strain evidence="11">JCM 17666</strain>
    </source>
</reference>
<feature type="binding site" evidence="9">
    <location>
        <position position="192"/>
    </location>
    <ligand>
        <name>Fe cation</name>
        <dbReference type="ChEBI" id="CHEBI:24875"/>
        <label>2</label>
    </ligand>
</feature>
<comment type="similarity">
    <text evidence="9">Belongs to the COQ7 family.</text>
</comment>
<dbReference type="PANTHER" id="PTHR11237:SF4">
    <property type="entry name" value="5-DEMETHOXYUBIQUINONE HYDROXYLASE, MITOCHONDRIAL"/>
    <property type="match status" value="1"/>
</dbReference>
<dbReference type="GO" id="GO:0004497">
    <property type="term" value="F:monooxygenase activity"/>
    <property type="evidence" value="ECO:0007669"/>
    <property type="project" value="UniProtKB-KW"/>
</dbReference>
<dbReference type="CDD" id="cd01042">
    <property type="entry name" value="DMQH"/>
    <property type="match status" value="1"/>
</dbReference>
<evidence type="ECO:0000313" key="10">
    <source>
        <dbReference type="EMBL" id="GAA4329764.1"/>
    </source>
</evidence>
<dbReference type="HAMAP" id="MF_01658">
    <property type="entry name" value="COQ7"/>
    <property type="match status" value="1"/>
</dbReference>
<feature type="binding site" evidence="9">
    <location>
        <position position="105"/>
    </location>
    <ligand>
        <name>Fe cation</name>
        <dbReference type="ChEBI" id="CHEBI:24875"/>
        <label>2</label>
    </ligand>
</feature>
<keyword evidence="2 9" id="KW-1003">Cell membrane</keyword>
<comment type="catalytic activity">
    <reaction evidence="9">
        <text>a 5-methoxy-2-methyl-3-(all-trans-polyprenyl)benzene-1,4-diol + AH2 + O2 = a 3-demethylubiquinol + A + H2O</text>
        <dbReference type="Rhea" id="RHEA:50908"/>
        <dbReference type="Rhea" id="RHEA-COMP:10859"/>
        <dbReference type="Rhea" id="RHEA-COMP:10914"/>
        <dbReference type="ChEBI" id="CHEBI:13193"/>
        <dbReference type="ChEBI" id="CHEBI:15377"/>
        <dbReference type="ChEBI" id="CHEBI:15379"/>
        <dbReference type="ChEBI" id="CHEBI:17499"/>
        <dbReference type="ChEBI" id="CHEBI:84167"/>
        <dbReference type="ChEBI" id="CHEBI:84422"/>
        <dbReference type="EC" id="1.14.99.60"/>
    </reaction>
</comment>
<comment type="subcellular location">
    <subcellularLocation>
        <location evidence="9">Cell membrane</location>
        <topology evidence="9">Peripheral membrane protein</topology>
    </subcellularLocation>
</comment>
<dbReference type="EC" id="1.14.99.60" evidence="9"/>
<keyword evidence="5 9" id="KW-0560">Oxidoreductase</keyword>
<dbReference type="InterPro" id="IPR011566">
    <property type="entry name" value="Ubq_synth_Coq7"/>
</dbReference>
<comment type="cofactor">
    <cofactor evidence="9">
        <name>Fe cation</name>
        <dbReference type="ChEBI" id="CHEBI:24875"/>
    </cofactor>
    <text evidence="9">Binds 2 iron ions per subunit.</text>
</comment>
<gene>
    <name evidence="9 10" type="primary">coq7</name>
    <name evidence="10" type="ORF">GCM10023144_16930</name>
</gene>
<evidence type="ECO:0000256" key="3">
    <source>
        <dbReference type="ARBA" id="ARBA00022688"/>
    </source>
</evidence>
<comment type="function">
    <text evidence="9">Catalyzes the hydroxylation of 2-nonaprenyl-3-methyl-6-methoxy-1,4-benzoquinol during ubiquinone biosynthesis.</text>
</comment>
<dbReference type="InterPro" id="IPR009078">
    <property type="entry name" value="Ferritin-like_SF"/>
</dbReference>
<dbReference type="NCBIfam" id="NF033656">
    <property type="entry name" value="DMQ_monoox_COQ7"/>
    <property type="match status" value="1"/>
</dbReference>
<evidence type="ECO:0000256" key="2">
    <source>
        <dbReference type="ARBA" id="ARBA00022475"/>
    </source>
</evidence>
<keyword evidence="4 9" id="KW-0479">Metal-binding</keyword>
<evidence type="ECO:0000256" key="9">
    <source>
        <dbReference type="HAMAP-Rule" id="MF_01658"/>
    </source>
</evidence>
<keyword evidence="7 9" id="KW-0503">Monooxygenase</keyword>
<sequence>MVASSFRRSSAFDSLLAEADRALQVLSGTLAGARPMPGGPATVAAADAAADADQALTPAERRHAAGLMRVDHVGEICAQALYRGQALTCSEPATRALFADAAAEEVDHLVWLEQRLRELRSRTSLLNPLWYAGAFALGALAGKAGEAWNLGFMAETEKQVERHLEGHLASLPAADVRSLTIVEQMREDERQHRLRAERAGARPLPAPVRGAMRAASRVMTGTAYYI</sequence>
<feature type="binding site" evidence="9">
    <location>
        <position position="157"/>
    </location>
    <ligand>
        <name>Fe cation</name>
        <dbReference type="ChEBI" id="CHEBI:24875"/>
        <label>2</label>
    </ligand>
</feature>
<dbReference type="SUPFAM" id="SSF47240">
    <property type="entry name" value="Ferritin-like"/>
    <property type="match status" value="1"/>
</dbReference>
<keyword evidence="6 9" id="KW-0408">Iron</keyword>
<feature type="binding site" evidence="9">
    <location>
        <position position="75"/>
    </location>
    <ligand>
        <name>Fe cation</name>
        <dbReference type="ChEBI" id="CHEBI:24875"/>
        <label>1</label>
    </ligand>
</feature>
<dbReference type="InterPro" id="IPR047809">
    <property type="entry name" value="COQ7_proteobact"/>
</dbReference>
<protein>
    <recommendedName>
        <fullName evidence="9">3-demethoxyubiquinol 3-hydroxylase</fullName>
        <shortName evidence="9">DMQ hydroxylase</shortName>
        <ecNumber evidence="9">1.14.99.60</ecNumber>
    </recommendedName>
    <alternativeName>
        <fullName evidence="9">2-nonaprenyl-3-methyl-6-methoxy-1,4-benzoquinol hydroxylase</fullName>
    </alternativeName>
</protein>
<feature type="binding site" evidence="9">
    <location>
        <position position="189"/>
    </location>
    <ligand>
        <name>Fe cation</name>
        <dbReference type="ChEBI" id="CHEBI:24875"/>
        <label>2</label>
    </ligand>
</feature>
<evidence type="ECO:0000256" key="1">
    <source>
        <dbReference type="ARBA" id="ARBA00004749"/>
    </source>
</evidence>
<feature type="binding site" evidence="9">
    <location>
        <position position="108"/>
    </location>
    <ligand>
        <name>Fe cation</name>
        <dbReference type="ChEBI" id="CHEBI:24875"/>
        <label>1</label>
    </ligand>
</feature>
<accession>A0ABP8GTM2</accession>
<dbReference type="PANTHER" id="PTHR11237">
    <property type="entry name" value="COENZYME Q10 BIOSYNTHESIS PROTEIN 7"/>
    <property type="match status" value="1"/>
</dbReference>
<feature type="binding site" evidence="9">
    <location>
        <position position="105"/>
    </location>
    <ligand>
        <name>Fe cation</name>
        <dbReference type="ChEBI" id="CHEBI:24875"/>
        <label>1</label>
    </ligand>
</feature>
<evidence type="ECO:0000256" key="8">
    <source>
        <dbReference type="ARBA" id="ARBA00023136"/>
    </source>
</evidence>
<evidence type="ECO:0000256" key="4">
    <source>
        <dbReference type="ARBA" id="ARBA00022723"/>
    </source>
</evidence>